<feature type="binding site" evidence="15">
    <location>
        <begin position="533"/>
        <end position="540"/>
    </location>
    <ligand>
        <name>ATP</name>
        <dbReference type="ChEBI" id="CHEBI:30616"/>
    </ligand>
</feature>
<evidence type="ECO:0000256" key="13">
    <source>
        <dbReference type="ARBA" id="ARBA00023242"/>
    </source>
</evidence>
<dbReference type="PANTHER" id="PTHR47642:SF5">
    <property type="entry name" value="ATP-DEPENDENT DNA HELICASE"/>
    <property type="match status" value="1"/>
</dbReference>
<evidence type="ECO:0000256" key="15">
    <source>
        <dbReference type="HAMAP-Rule" id="MF_03176"/>
    </source>
</evidence>
<evidence type="ECO:0000256" key="5">
    <source>
        <dbReference type="ARBA" id="ARBA00022801"/>
    </source>
</evidence>
<dbReference type="SUPFAM" id="SSF52540">
    <property type="entry name" value="P-loop containing nucleoside triphosphate hydrolases"/>
    <property type="match status" value="2"/>
</dbReference>
<dbReference type="Pfam" id="PF21530">
    <property type="entry name" value="Pif1_2B_dom"/>
    <property type="match status" value="1"/>
</dbReference>
<dbReference type="InterPro" id="IPR027417">
    <property type="entry name" value="P-loop_NTPase"/>
</dbReference>
<dbReference type="InterPro" id="IPR051055">
    <property type="entry name" value="PIF1_helicase"/>
</dbReference>
<keyword evidence="13 15" id="KW-0539">Nucleus</keyword>
<sequence>MCMKNIPSYIKVTAAAPTHLAITYRRAFNTSLKAYSSTLRSPLIYKNNQKNTKTRNSRSFKHMPDALGSDGAKLAALDGIDIDDSFGEESDVGSIRNDVSNGYRSDIEHSSRGKRFSFLQFSSQFSDLSVEEKNYDHQQHQQQQQQQQKQQTEEKEQRKQNETAVVASTGQSHKYDTLRESFEFSDDTFALLRHDSQPGRTTVETKRELAHELALIKELDDSFEFSDNDSDSSQLKIKQEQCHKNPIEVIATLLQQKPNLNTSQHLNIPAVKNEVSQSSGFSDEDDEALLAAADAAAAAAAAKTTAATTKQVRSMSVSHNIPRKNGASPPHPSLASIKATTCLPVSQSAPAPAPAPTPTPVSIPVPISASTPTEVPSSNPQTSHDRLSTQSSSIKAPPRQAAARNYVITSSPSKTGSPGKKRKSHMELSPILNNINNISPPALPYKNINHEFKVPRPSVRNYSVVPLLEKPSTKPVNHTILLATQKPTINNAAASREVADNLTSKKVQPIILSKEQETVLQRVLLGISLFYTGSAGTGKSVLLRSIIKALRQKYKTGVAVTASTGLAACNIGGITLHSFGGIGLGSGTVDSLVKKIRRNKKATKRWMETKVLIIDEVSMVDGELLDKLNEIAKKFRRNNAPFGGIQVVACGDFYQLPPVVKKTGLDGEINEDMEAFFSFECLAWKETIQQTIILKEVFRQKGDQVFIDMLNEMRDGRISDRTVREFQRLSRPLSCPRGIVPAELYATRYEVENANKRRLQALPGSESRYRAIDTGTLPEPQKSTLLANFLAPQELSLKKDAQVMCIKNFDETLVNGSLGTIIDFMDKDTYMKAFGPETGSGAGAGAGAGAEPALDENGKLKDFVFNDDEFSAVTTGSLTQKNLSEEEEQKAERKSKLHDDLKGDFKDRKFPLVKFLAPDGVNTRIVLVEPEEWTVEDEDGHVLVSRTQFPLMLAWSLSIHKSQGQTLTKVKVDLKKVFETGQSYVALSRATSREGLQVLNFNAFKVRSHPKVIKFYKSLAEVSTNLDGFIGHNTGVGGQRKLNFTRV</sequence>
<evidence type="ECO:0000256" key="10">
    <source>
        <dbReference type="ARBA" id="ARBA00023172"/>
    </source>
</evidence>
<accession>A5E709</accession>
<dbReference type="OrthoDB" id="432234at2759"/>
<dbReference type="GO" id="GO:0005524">
    <property type="term" value="F:ATP binding"/>
    <property type="evidence" value="ECO:0007669"/>
    <property type="project" value="UniProtKB-UniRule"/>
</dbReference>
<dbReference type="EC" id="5.6.2.3" evidence="15"/>
<evidence type="ECO:0000256" key="12">
    <source>
        <dbReference type="ARBA" id="ARBA00023235"/>
    </source>
</evidence>
<evidence type="ECO:0000256" key="7">
    <source>
        <dbReference type="ARBA" id="ARBA00022840"/>
    </source>
</evidence>
<protein>
    <recommendedName>
        <fullName evidence="15">ATP-dependent DNA helicase PIF1</fullName>
        <ecNumber evidence="15">5.6.2.3</ecNumber>
    </recommendedName>
    <alternativeName>
        <fullName evidence="15">DNA 5'-3' helicase PIF1</fullName>
    </alternativeName>
    <alternativeName>
        <fullName evidence="15">DNA repair and recombination helicase PIF1</fullName>
    </alternativeName>
</protein>
<feature type="compositionally biased region" description="Low complexity" evidence="16">
    <location>
        <begin position="140"/>
        <end position="150"/>
    </location>
</feature>
<keyword evidence="7 15" id="KW-0067">ATP-binding</keyword>
<dbReference type="InParanoid" id="A5E709"/>
<evidence type="ECO:0000256" key="1">
    <source>
        <dbReference type="ARBA" id="ARBA00001946"/>
    </source>
</evidence>
<feature type="compositionally biased region" description="Basic and acidic residues" evidence="16">
    <location>
        <begin position="151"/>
        <end position="161"/>
    </location>
</feature>
<feature type="region of interest" description="Disordered" evidence="16">
    <location>
        <begin position="876"/>
        <end position="898"/>
    </location>
</feature>
<keyword evidence="3 15" id="KW-0547">Nucleotide-binding</keyword>
<keyword evidence="12 15" id="KW-0413">Isomerase</keyword>
<feature type="domain" description="DNA helicase Pif1-like 2B" evidence="18">
    <location>
        <begin position="783"/>
        <end position="824"/>
    </location>
</feature>
<feature type="compositionally biased region" description="Pro residues" evidence="16">
    <location>
        <begin position="351"/>
        <end position="363"/>
    </location>
</feature>
<evidence type="ECO:0000256" key="11">
    <source>
        <dbReference type="ARBA" id="ARBA00023204"/>
    </source>
</evidence>
<keyword evidence="5 15" id="KW-0378">Hydrolase</keyword>
<evidence type="ECO:0000256" key="6">
    <source>
        <dbReference type="ARBA" id="ARBA00022806"/>
    </source>
</evidence>
<dbReference type="GO" id="GO:0006281">
    <property type="term" value="P:DNA repair"/>
    <property type="evidence" value="ECO:0007669"/>
    <property type="project" value="UniProtKB-UniRule"/>
</dbReference>
<dbReference type="Proteomes" id="UP000001996">
    <property type="component" value="Unassembled WGS sequence"/>
</dbReference>
<dbReference type="GO" id="GO:0043139">
    <property type="term" value="F:5'-3' DNA helicase activity"/>
    <property type="evidence" value="ECO:0007669"/>
    <property type="project" value="UniProtKB-UniRule"/>
</dbReference>
<keyword evidence="4 15" id="KW-0227">DNA damage</keyword>
<dbReference type="HOGENOM" id="CLU_001613_0_1_1"/>
<feature type="region of interest" description="Disordered" evidence="16">
    <location>
        <begin position="131"/>
        <end position="172"/>
    </location>
</feature>
<dbReference type="GO" id="GO:0005739">
    <property type="term" value="C:mitochondrion"/>
    <property type="evidence" value="ECO:0007669"/>
    <property type="project" value="UniProtKB-SubCell"/>
</dbReference>
<feature type="region of interest" description="Disordered" evidence="16">
    <location>
        <begin position="87"/>
        <end position="107"/>
    </location>
</feature>
<dbReference type="GO" id="GO:0000723">
    <property type="term" value="P:telomere maintenance"/>
    <property type="evidence" value="ECO:0007669"/>
    <property type="project" value="InterPro"/>
</dbReference>
<dbReference type="GO" id="GO:0006310">
    <property type="term" value="P:DNA recombination"/>
    <property type="evidence" value="ECO:0007669"/>
    <property type="project" value="UniProtKB-UniRule"/>
</dbReference>
<evidence type="ECO:0000256" key="3">
    <source>
        <dbReference type="ARBA" id="ARBA00022741"/>
    </source>
</evidence>
<keyword evidence="8 15" id="KW-0238">DNA-binding</keyword>
<dbReference type="FunFam" id="3.40.50.300:FF:001226">
    <property type="entry name" value="ATP-dependent DNA helicase PIF1"/>
    <property type="match status" value="1"/>
</dbReference>
<keyword evidence="10 15" id="KW-0233">DNA recombination</keyword>
<dbReference type="GO" id="GO:0003697">
    <property type="term" value="F:single-stranded DNA binding"/>
    <property type="evidence" value="ECO:0007669"/>
    <property type="project" value="UniProtKB-ARBA"/>
</dbReference>
<evidence type="ECO:0000256" key="4">
    <source>
        <dbReference type="ARBA" id="ARBA00022763"/>
    </source>
</evidence>
<feature type="compositionally biased region" description="Polar residues" evidence="16">
    <location>
        <begin position="374"/>
        <end position="394"/>
    </location>
</feature>
<evidence type="ECO:0000313" key="20">
    <source>
        <dbReference type="Proteomes" id="UP000001996"/>
    </source>
</evidence>
<dbReference type="STRING" id="379508.A5E709"/>
<feature type="region of interest" description="Disordered" evidence="16">
    <location>
        <begin position="306"/>
        <end position="401"/>
    </location>
</feature>
<evidence type="ECO:0000256" key="9">
    <source>
        <dbReference type="ARBA" id="ARBA00023128"/>
    </source>
</evidence>
<dbReference type="EMBL" id="CH981532">
    <property type="protein sequence ID" value="EDK47217.1"/>
    <property type="molecule type" value="Genomic_DNA"/>
</dbReference>
<keyword evidence="20" id="KW-1185">Reference proteome</keyword>
<dbReference type="VEuPathDB" id="FungiDB:LELG_05398"/>
<keyword evidence="11 15" id="KW-0234">DNA repair</keyword>
<dbReference type="GO" id="GO:0005730">
    <property type="term" value="C:nucleolus"/>
    <property type="evidence" value="ECO:0007669"/>
    <property type="project" value="UniProtKB-SubCell"/>
</dbReference>
<name>A5E709_LODEL</name>
<dbReference type="GO" id="GO:0016887">
    <property type="term" value="F:ATP hydrolysis activity"/>
    <property type="evidence" value="ECO:0007669"/>
    <property type="project" value="RHEA"/>
</dbReference>
<reference evidence="19 20" key="1">
    <citation type="journal article" date="2009" name="Nature">
        <title>Evolution of pathogenicity and sexual reproduction in eight Candida genomes.</title>
        <authorList>
            <person name="Butler G."/>
            <person name="Rasmussen M.D."/>
            <person name="Lin M.F."/>
            <person name="Santos M.A."/>
            <person name="Sakthikumar S."/>
            <person name="Munro C.A."/>
            <person name="Rheinbay E."/>
            <person name="Grabherr M."/>
            <person name="Forche A."/>
            <person name="Reedy J.L."/>
            <person name="Agrafioti I."/>
            <person name="Arnaud M.B."/>
            <person name="Bates S."/>
            <person name="Brown A.J."/>
            <person name="Brunke S."/>
            <person name="Costanzo M.C."/>
            <person name="Fitzpatrick D.A."/>
            <person name="de Groot P.W."/>
            <person name="Harris D."/>
            <person name="Hoyer L.L."/>
            <person name="Hube B."/>
            <person name="Klis F.M."/>
            <person name="Kodira C."/>
            <person name="Lennard N."/>
            <person name="Logue M.E."/>
            <person name="Martin R."/>
            <person name="Neiman A.M."/>
            <person name="Nikolaou E."/>
            <person name="Quail M.A."/>
            <person name="Quinn J."/>
            <person name="Santos M.C."/>
            <person name="Schmitzberger F.F."/>
            <person name="Sherlock G."/>
            <person name="Shah P."/>
            <person name="Silverstein K.A."/>
            <person name="Skrzypek M.S."/>
            <person name="Soll D."/>
            <person name="Staggs R."/>
            <person name="Stansfield I."/>
            <person name="Stumpf M.P."/>
            <person name="Sudbery P.E."/>
            <person name="Srikantha T."/>
            <person name="Zeng Q."/>
            <person name="Berman J."/>
            <person name="Berriman M."/>
            <person name="Heitman J."/>
            <person name="Gow N.A."/>
            <person name="Lorenz M.C."/>
            <person name="Birren B.W."/>
            <person name="Kellis M."/>
            <person name="Cuomo C.A."/>
        </authorList>
    </citation>
    <scope>NUCLEOTIDE SEQUENCE [LARGE SCALE GENOMIC DNA]</scope>
    <source>
        <strain evidence="20">ATCC 11503 / BCRC 21390 / CBS 2605 / JCM 1781 / NBRC 1676 / NRRL YB-4239</strain>
    </source>
</reference>
<dbReference type="HAMAP" id="MF_03176">
    <property type="entry name" value="PIF1"/>
    <property type="match status" value="1"/>
</dbReference>
<evidence type="ECO:0000256" key="8">
    <source>
        <dbReference type="ARBA" id="ARBA00023125"/>
    </source>
</evidence>
<comment type="subunit">
    <text evidence="15">Monomer.</text>
</comment>
<evidence type="ECO:0000256" key="14">
    <source>
        <dbReference type="ARBA" id="ARBA00048954"/>
    </source>
</evidence>
<dbReference type="Pfam" id="PF05970">
    <property type="entry name" value="PIF1"/>
    <property type="match status" value="1"/>
</dbReference>
<feature type="compositionally biased region" description="Low complexity" evidence="16">
    <location>
        <begin position="364"/>
        <end position="373"/>
    </location>
</feature>
<comment type="function">
    <text evidence="15">DNA-dependent ATPase and 5'-3' DNA helicase required for the maintenance of both mitochondrial and nuclear genome stability.</text>
</comment>
<dbReference type="eggNOG" id="KOG0987">
    <property type="taxonomic scope" value="Eukaryota"/>
</dbReference>
<proteinExistence type="inferred from homology"/>
<feature type="DNA-binding region" evidence="15">
    <location>
        <begin position="982"/>
        <end position="1001"/>
    </location>
</feature>
<keyword evidence="6 15" id="KW-0347">Helicase</keyword>
<evidence type="ECO:0000256" key="2">
    <source>
        <dbReference type="ARBA" id="ARBA00004604"/>
    </source>
</evidence>
<dbReference type="CDD" id="cd18037">
    <property type="entry name" value="DEXSc_Pif1_like"/>
    <property type="match status" value="1"/>
</dbReference>
<keyword evidence="9 15" id="KW-0496">Mitochondrion</keyword>
<feature type="compositionally biased region" description="Polar residues" evidence="16">
    <location>
        <begin position="162"/>
        <end position="172"/>
    </location>
</feature>
<dbReference type="AlphaFoldDB" id="A5E709"/>
<evidence type="ECO:0000259" key="18">
    <source>
        <dbReference type="Pfam" id="PF21530"/>
    </source>
</evidence>
<dbReference type="PANTHER" id="PTHR47642">
    <property type="entry name" value="ATP-DEPENDENT DNA HELICASE"/>
    <property type="match status" value="1"/>
</dbReference>
<organism evidence="19 20">
    <name type="scientific">Lodderomyces elongisporus (strain ATCC 11503 / CBS 2605 / JCM 1781 / NBRC 1676 / NRRL YB-4239)</name>
    <name type="common">Yeast</name>
    <name type="synonym">Saccharomyces elongisporus</name>
    <dbReference type="NCBI Taxonomy" id="379508"/>
    <lineage>
        <taxon>Eukaryota</taxon>
        <taxon>Fungi</taxon>
        <taxon>Dikarya</taxon>
        <taxon>Ascomycota</taxon>
        <taxon>Saccharomycotina</taxon>
        <taxon>Pichiomycetes</taxon>
        <taxon>Debaryomycetaceae</taxon>
        <taxon>Candida/Lodderomyces clade</taxon>
        <taxon>Lodderomyces</taxon>
    </lineage>
</organism>
<dbReference type="FunCoup" id="A5E709">
    <property type="interactions" value="793"/>
</dbReference>
<gene>
    <name evidence="15" type="primary">PIF1</name>
    <name evidence="19" type="ORF">LELG_05398</name>
</gene>
<evidence type="ECO:0000256" key="16">
    <source>
        <dbReference type="SAM" id="MobiDB-lite"/>
    </source>
</evidence>
<dbReference type="InterPro" id="IPR010285">
    <property type="entry name" value="DNA_helicase_pif1-like_DEAD"/>
</dbReference>
<evidence type="ECO:0000313" key="19">
    <source>
        <dbReference type="EMBL" id="EDK47217.1"/>
    </source>
</evidence>
<dbReference type="InterPro" id="IPR048293">
    <property type="entry name" value="PIF1_RRM3_pfh1"/>
</dbReference>
<dbReference type="Gene3D" id="3.40.50.300">
    <property type="entry name" value="P-loop containing nucleotide triphosphate hydrolases"/>
    <property type="match status" value="1"/>
</dbReference>
<feature type="domain" description="DNA helicase Pif1-like DEAD-box helicase" evidence="17">
    <location>
        <begin position="512"/>
        <end position="722"/>
    </location>
</feature>
<evidence type="ECO:0000259" key="17">
    <source>
        <dbReference type="Pfam" id="PF05970"/>
    </source>
</evidence>
<comment type="similarity">
    <text evidence="15">Belongs to the helicase family. PIF1 subfamily.</text>
</comment>
<dbReference type="InterPro" id="IPR049163">
    <property type="entry name" value="Pif1-like_2B_dom"/>
</dbReference>
<comment type="cofactor">
    <cofactor evidence="1 15">
        <name>Mg(2+)</name>
        <dbReference type="ChEBI" id="CHEBI:18420"/>
    </cofactor>
</comment>
<comment type="catalytic activity">
    <reaction evidence="14 15">
        <text>ATP + H2O = ADP + phosphate + H(+)</text>
        <dbReference type="Rhea" id="RHEA:13065"/>
        <dbReference type="ChEBI" id="CHEBI:15377"/>
        <dbReference type="ChEBI" id="CHEBI:15378"/>
        <dbReference type="ChEBI" id="CHEBI:30616"/>
        <dbReference type="ChEBI" id="CHEBI:43474"/>
        <dbReference type="ChEBI" id="CHEBI:456216"/>
        <dbReference type="EC" id="5.6.2.3"/>
    </reaction>
</comment>
<comment type="subcellular location">
    <subcellularLocation>
        <location evidence="2">Nucleus</location>
        <location evidence="2">Nucleolus</location>
    </subcellularLocation>
    <subcellularLocation>
        <location evidence="15">Nucleus</location>
    </subcellularLocation>
    <subcellularLocation>
        <location evidence="15">Mitochondrion</location>
    </subcellularLocation>
</comment>
<dbReference type="CDD" id="cd18809">
    <property type="entry name" value="SF1_C_RecD"/>
    <property type="match status" value="1"/>
</dbReference>